<evidence type="ECO:0000256" key="2">
    <source>
        <dbReference type="SAM" id="Phobius"/>
    </source>
</evidence>
<dbReference type="AlphaFoldDB" id="A0A2L2XN60"/>
<sequence>MGEFLTFTTLFNAAIFIGIFAIRRSIPIKTQVLIIAFFMSVFFCFLYPLLASYFTFPFVIYVYILLVVIGAILLFFIERLYFAPEADDRRTDGYAAGSAFTVMESAVPAPSAYPVYKPLPGIGLGDKGCLSGERIALPAGNSPNKPFPEPVAGLSTDLQPGLAVEEAGGEYQKGNVIANDIVVEDSCLPSINEPPAEVVEIISADAAAVDNYACDHREPPQPGIIIGKEEEDFCVPVSTMEFIKPENEDMAEELSRTVFSVSVFPDVYQCACTDADICRDDGTDELLDDIDVEPQNIKNECLEENILLLENEYNRNMEEVVDEAVEEAAAAELTEQNGGFEVGYYIDDSPYDCRREDCLADRALIPDRSSDALQGEQPAVFPGHCDINSMVDVAFDKKSSGDLAGAVAVFMHALRLNPSARLAVLICLEMSAIYRDIGQTEQAAAVLDMLLARWGTVIDGKIYEVIKNSINELKGEQA</sequence>
<accession>A0A2L2XN60</accession>
<comment type="caution">
    <text evidence="3">The sequence shown here is derived from an EMBL/GenBank/DDBJ whole genome shotgun (WGS) entry which is preliminary data.</text>
</comment>
<feature type="transmembrane region" description="Helical" evidence="2">
    <location>
        <begin position="60"/>
        <end position="82"/>
    </location>
</feature>
<reference evidence="4" key="1">
    <citation type="submission" date="2018-02" db="EMBL/GenBank/DDBJ databases">
        <title>Genome sequence of Desulfocucumis palustris strain NAW-5.</title>
        <authorList>
            <person name="Watanabe M."/>
            <person name="Kojima H."/>
            <person name="Fukui M."/>
        </authorList>
    </citation>
    <scope>NUCLEOTIDE SEQUENCE [LARGE SCALE GENOMIC DNA]</scope>
    <source>
        <strain evidence="4">NAW-5</strain>
    </source>
</reference>
<evidence type="ECO:0000313" key="4">
    <source>
        <dbReference type="Proteomes" id="UP000239549"/>
    </source>
</evidence>
<keyword evidence="2" id="KW-0472">Membrane</keyword>
<evidence type="ECO:0000313" key="3">
    <source>
        <dbReference type="EMBL" id="GBF35391.1"/>
    </source>
</evidence>
<name>A0A2L2XN60_9FIRM</name>
<keyword evidence="4" id="KW-1185">Reference proteome</keyword>
<feature type="coiled-coil region" evidence="1">
    <location>
        <begin position="299"/>
        <end position="334"/>
    </location>
</feature>
<keyword evidence="2" id="KW-1133">Transmembrane helix</keyword>
<dbReference type="EMBL" id="BFAV01000162">
    <property type="protein sequence ID" value="GBF35391.1"/>
    <property type="molecule type" value="Genomic_DNA"/>
</dbReference>
<dbReference type="Proteomes" id="UP000239549">
    <property type="component" value="Unassembled WGS sequence"/>
</dbReference>
<proteinExistence type="predicted"/>
<dbReference type="RefSeq" id="WP_104373464.1">
    <property type="nucleotide sequence ID" value="NZ_BFAV01000162.1"/>
</dbReference>
<keyword evidence="1" id="KW-0175">Coiled coil</keyword>
<feature type="transmembrane region" description="Helical" evidence="2">
    <location>
        <begin position="6"/>
        <end position="22"/>
    </location>
</feature>
<gene>
    <name evidence="3" type="ORF">DCCM_4514</name>
</gene>
<feature type="transmembrane region" description="Helical" evidence="2">
    <location>
        <begin position="34"/>
        <end position="54"/>
    </location>
</feature>
<evidence type="ECO:0000256" key="1">
    <source>
        <dbReference type="SAM" id="Coils"/>
    </source>
</evidence>
<protein>
    <submittedName>
        <fullName evidence="3">Uncharacterized protein</fullName>
    </submittedName>
</protein>
<organism evidence="3 4">
    <name type="scientific">Desulfocucumis palustris</name>
    <dbReference type="NCBI Taxonomy" id="1898651"/>
    <lineage>
        <taxon>Bacteria</taxon>
        <taxon>Bacillati</taxon>
        <taxon>Bacillota</taxon>
        <taxon>Clostridia</taxon>
        <taxon>Eubacteriales</taxon>
        <taxon>Desulfocucumaceae</taxon>
        <taxon>Desulfocucumis</taxon>
    </lineage>
</organism>
<keyword evidence="2" id="KW-0812">Transmembrane</keyword>